<reference evidence="1 2" key="1">
    <citation type="submission" date="2023-06" db="EMBL/GenBank/DDBJ databases">
        <title>Identification and characterization of antibiotic-resistant Gram-negative bacteria.</title>
        <authorList>
            <person name="Cho G.-S."/>
            <person name="Lee J."/>
            <person name="Tai E."/>
            <person name="Jeong S."/>
            <person name="Kim I."/>
            <person name="Kim B.-E."/>
            <person name="Jeong M.-I."/>
            <person name="Oh K.-K."/>
            <person name="Franz C.M.A.P."/>
        </authorList>
    </citation>
    <scope>NUCLEOTIDE SEQUENCE [LARGE SCALE GENOMIC DNA]</scope>
    <source>
        <strain evidence="1 2">V106_12</strain>
    </source>
</reference>
<dbReference type="AlphaFoldDB" id="A0AAP4LCT5"/>
<keyword evidence="2" id="KW-1185">Reference proteome</keyword>
<accession>A0AAP4LCT5</accession>
<evidence type="ECO:0000313" key="2">
    <source>
        <dbReference type="Proteomes" id="UP001223214"/>
    </source>
</evidence>
<organism evidence="1 2">
    <name type="scientific">Lelliottia wanjuensis</name>
    <dbReference type="NCBI Taxonomy" id="3050585"/>
    <lineage>
        <taxon>Bacteria</taxon>
        <taxon>Pseudomonadati</taxon>
        <taxon>Pseudomonadota</taxon>
        <taxon>Gammaproteobacteria</taxon>
        <taxon>Enterobacterales</taxon>
        <taxon>Enterobacteriaceae</taxon>
        <taxon>Lelliottia</taxon>
    </lineage>
</organism>
<protein>
    <submittedName>
        <fullName evidence="1">Uncharacterized protein</fullName>
    </submittedName>
</protein>
<dbReference type="Proteomes" id="UP001223214">
    <property type="component" value="Unassembled WGS sequence"/>
</dbReference>
<evidence type="ECO:0000313" key="1">
    <source>
        <dbReference type="EMBL" id="MDK9365761.1"/>
    </source>
</evidence>
<dbReference type="EMBL" id="JASSOM010000084">
    <property type="protein sequence ID" value="MDK9365761.1"/>
    <property type="molecule type" value="Genomic_DNA"/>
</dbReference>
<comment type="caution">
    <text evidence="1">The sequence shown here is derived from an EMBL/GenBank/DDBJ whole genome shotgun (WGS) entry which is preliminary data.</text>
</comment>
<sequence>MIYFTHPERFLPFELLEPQQQQCGIVEIKLDETIKLFAKKNITGVRFIDELRRFLEKNQDAKRWVYHPRKNKVQ</sequence>
<gene>
    <name evidence="1" type="ORF">QQF32_21450</name>
</gene>
<dbReference type="RefSeq" id="WP_285150312.1">
    <property type="nucleotide sequence ID" value="NZ_JASSOM010000084.1"/>
</dbReference>
<name>A0AAP4LCT5_9ENTR</name>
<proteinExistence type="predicted"/>